<sequence length="288" mass="33184">MIIQDGIKIYPHLDWESKIWLSEGTMVAKGTASNGIQYRDNAFKPLKPWRSANETEREILLGQEGEDEPDLNSVINIVKLPDHVIEELKEYKLQNINSKFKFKHYKALYGEKLDQSIIGLNTYLKTLLIEGQPVPPPSFAFNQPNLETVTVYLKFNALGGLHIDNFDGFDIGQTEHAGRRMCINLGAEVRHLLFINQPINTMIEWMKTKKTVVKEYSQWNLYNDFMRYFSEYPVVKIPIQPYEAYIAPTENMIHEGCTEGTTHYDVSLSYRGAFKNTCPKPVLNSHAY</sequence>
<dbReference type="OrthoDB" id="4312010at2"/>
<accession>A0A1N7E897</accession>
<dbReference type="EMBL" id="JACHCA010000019">
    <property type="protein sequence ID" value="MBB6131034.1"/>
    <property type="molecule type" value="Genomic_DNA"/>
</dbReference>
<dbReference type="STRING" id="354630.SAMN05421821_11393"/>
<organism evidence="2 4">
    <name type="scientific">Mucilaginibacter lappiensis</name>
    <dbReference type="NCBI Taxonomy" id="354630"/>
    <lineage>
        <taxon>Bacteria</taxon>
        <taxon>Pseudomonadati</taxon>
        <taxon>Bacteroidota</taxon>
        <taxon>Sphingobacteriia</taxon>
        <taxon>Sphingobacteriales</taxon>
        <taxon>Sphingobacteriaceae</taxon>
        <taxon>Mucilaginibacter</taxon>
    </lineage>
</organism>
<dbReference type="EMBL" id="JACHCB010000013">
    <property type="protein sequence ID" value="MBB6111628.1"/>
    <property type="molecule type" value="Genomic_DNA"/>
</dbReference>
<evidence type="ECO:0000313" key="1">
    <source>
        <dbReference type="EMBL" id="MBB6111628.1"/>
    </source>
</evidence>
<reference evidence="3 4" key="1">
    <citation type="submission" date="2020-08" db="EMBL/GenBank/DDBJ databases">
        <title>Genomic Encyclopedia of Type Strains, Phase IV (KMG-V): Genome sequencing to study the core and pangenomes of soil and plant-associated prokaryotes.</title>
        <authorList>
            <person name="Whitman W."/>
        </authorList>
    </citation>
    <scope>NUCLEOTIDE SEQUENCE [LARGE SCALE GENOMIC DNA]</scope>
    <source>
        <strain evidence="1 3">ANJLi2</strain>
        <strain evidence="2 4">MP601</strain>
    </source>
</reference>
<evidence type="ECO:0000313" key="3">
    <source>
        <dbReference type="Proteomes" id="UP000541583"/>
    </source>
</evidence>
<dbReference type="RefSeq" id="WP_076376254.1">
    <property type="nucleotide sequence ID" value="NZ_FTMG01000013.1"/>
</dbReference>
<dbReference type="AlphaFoldDB" id="A0A1N7E897"/>
<keyword evidence="3" id="KW-1185">Reference proteome</keyword>
<dbReference type="Proteomes" id="UP000548326">
    <property type="component" value="Unassembled WGS sequence"/>
</dbReference>
<protein>
    <submittedName>
        <fullName evidence="2">Uncharacterized protein</fullName>
    </submittedName>
</protein>
<comment type="caution">
    <text evidence="2">The sequence shown here is derived from an EMBL/GenBank/DDBJ whole genome shotgun (WGS) entry which is preliminary data.</text>
</comment>
<gene>
    <name evidence="2" type="ORF">HDF22_005185</name>
    <name evidence="1" type="ORF">HDF23_004399</name>
</gene>
<dbReference type="Proteomes" id="UP000541583">
    <property type="component" value="Unassembled WGS sequence"/>
</dbReference>
<evidence type="ECO:0000313" key="2">
    <source>
        <dbReference type="EMBL" id="MBB6131034.1"/>
    </source>
</evidence>
<proteinExistence type="predicted"/>
<name>A0A1N7E897_9SPHI</name>
<evidence type="ECO:0000313" key="4">
    <source>
        <dbReference type="Proteomes" id="UP000548326"/>
    </source>
</evidence>